<dbReference type="PANTHER" id="PTHR36607:SF23">
    <property type="entry name" value="AMINOTRANSFERASE-LIKE PLANT MOBILE DOMAIN-CONTAINING PROTEIN"/>
    <property type="match status" value="1"/>
</dbReference>
<evidence type="ECO:0000313" key="2">
    <source>
        <dbReference type="EMBL" id="GAA0169703.1"/>
    </source>
</evidence>
<name>A0AAV3R172_LITER</name>
<sequence length="371" mass="41787">MTCFMARGDRVCLAIPVLSSIYRGLNAIAASKTPSNAMAFFPVHYVYGWIASYFSTHFSITGQLNGPPMIMYSGEGGARFYEGTDAYTHIRTRNLYWSRNKLEQATPYHFVDEARCKNSYSDTSHFLSTHSSMLPVRRGSTFGLEPYNPHRFSRQFGHCQDIPRLAITNPRMTSLTEGLRHSRLCTVIDTTQRATFPIHESKYLTSRGYDRWAKETYSKDSESESSHQEGEQLHLFKDGDLPTLFKRKQPSRDDEVDSREDRNFKHVRATEGTSPLNLSSGHDSFLHPNTEILMEVGDFCSIDLELLGSFIGDTGNAGREEEIEHSSTLVLIEDPAGTMLPQKSSIPANPAPVLVEPKPISKLDRDCVKAM</sequence>
<evidence type="ECO:0000256" key="1">
    <source>
        <dbReference type="SAM" id="MobiDB-lite"/>
    </source>
</evidence>
<dbReference type="EMBL" id="BAABME010024198">
    <property type="protein sequence ID" value="GAA0169703.1"/>
    <property type="molecule type" value="Genomic_DNA"/>
</dbReference>
<feature type="region of interest" description="Disordered" evidence="1">
    <location>
        <begin position="243"/>
        <end position="263"/>
    </location>
</feature>
<evidence type="ECO:0000313" key="3">
    <source>
        <dbReference type="Proteomes" id="UP001454036"/>
    </source>
</evidence>
<dbReference type="PANTHER" id="PTHR36607">
    <property type="entry name" value="1,2-DIHYDROXY-3-KETO-5-METHYLTHIOPENTENE DIOXYGENASE 4"/>
    <property type="match status" value="1"/>
</dbReference>
<organism evidence="2 3">
    <name type="scientific">Lithospermum erythrorhizon</name>
    <name type="common">Purple gromwell</name>
    <name type="synonym">Lithospermum officinale var. erythrorhizon</name>
    <dbReference type="NCBI Taxonomy" id="34254"/>
    <lineage>
        <taxon>Eukaryota</taxon>
        <taxon>Viridiplantae</taxon>
        <taxon>Streptophyta</taxon>
        <taxon>Embryophyta</taxon>
        <taxon>Tracheophyta</taxon>
        <taxon>Spermatophyta</taxon>
        <taxon>Magnoliopsida</taxon>
        <taxon>eudicotyledons</taxon>
        <taxon>Gunneridae</taxon>
        <taxon>Pentapetalae</taxon>
        <taxon>asterids</taxon>
        <taxon>lamiids</taxon>
        <taxon>Boraginales</taxon>
        <taxon>Boraginaceae</taxon>
        <taxon>Boraginoideae</taxon>
        <taxon>Lithospermeae</taxon>
        <taxon>Lithospermum</taxon>
    </lineage>
</organism>
<gene>
    <name evidence="2" type="ORF">LIER_40814</name>
</gene>
<dbReference type="AlphaFoldDB" id="A0AAV3R172"/>
<comment type="caution">
    <text evidence="2">The sequence shown here is derived from an EMBL/GenBank/DDBJ whole genome shotgun (WGS) entry which is preliminary data.</text>
</comment>
<keyword evidence="3" id="KW-1185">Reference proteome</keyword>
<reference evidence="2 3" key="1">
    <citation type="submission" date="2024-01" db="EMBL/GenBank/DDBJ databases">
        <title>The complete chloroplast genome sequence of Lithospermum erythrorhizon: insights into the phylogenetic relationship among Boraginaceae species and the maternal lineages of purple gromwells.</title>
        <authorList>
            <person name="Okada T."/>
            <person name="Watanabe K."/>
        </authorList>
    </citation>
    <scope>NUCLEOTIDE SEQUENCE [LARGE SCALE GENOMIC DNA]</scope>
</reference>
<protein>
    <recommendedName>
        <fullName evidence="4">Aminotransferase-like plant mobile domain-containing protein</fullName>
    </recommendedName>
</protein>
<evidence type="ECO:0008006" key="4">
    <source>
        <dbReference type="Google" id="ProtNLM"/>
    </source>
</evidence>
<proteinExistence type="predicted"/>
<dbReference type="Proteomes" id="UP001454036">
    <property type="component" value="Unassembled WGS sequence"/>
</dbReference>
<accession>A0AAV3R172</accession>